<dbReference type="EMBL" id="LR215048">
    <property type="protein sequence ID" value="VEU80573.1"/>
    <property type="molecule type" value="Genomic_DNA"/>
</dbReference>
<dbReference type="KEGG" id="aaxa:NCTC10138_00950"/>
<name>A0A449BDN7_HAPAX</name>
<dbReference type="Proteomes" id="UP000289841">
    <property type="component" value="Chromosome"/>
</dbReference>
<dbReference type="Pfam" id="PF06445">
    <property type="entry name" value="GyrI-like"/>
    <property type="match status" value="1"/>
</dbReference>
<dbReference type="SMART" id="SM00871">
    <property type="entry name" value="AraC_E_bind"/>
    <property type="match status" value="1"/>
</dbReference>
<dbReference type="Gene3D" id="3.20.80.10">
    <property type="entry name" value="Regulatory factor, effector binding domain"/>
    <property type="match status" value="1"/>
</dbReference>
<dbReference type="SUPFAM" id="SSF55136">
    <property type="entry name" value="Probable bacterial effector-binding domain"/>
    <property type="match status" value="1"/>
</dbReference>
<protein>
    <submittedName>
        <fullName evidence="2">DNA gyrase inhibitor</fullName>
    </submittedName>
</protein>
<feature type="domain" description="AraC effector-binding" evidence="1">
    <location>
        <begin position="4"/>
        <end position="162"/>
    </location>
</feature>
<gene>
    <name evidence="2" type="ORF">NCTC10138_00950</name>
</gene>
<evidence type="ECO:0000313" key="3">
    <source>
        <dbReference type="Proteomes" id="UP000289841"/>
    </source>
</evidence>
<dbReference type="PANTHER" id="PTHR40055">
    <property type="entry name" value="TRANSCRIPTIONAL REGULATOR YGIV-RELATED"/>
    <property type="match status" value="1"/>
</dbReference>
<dbReference type="InterPro" id="IPR029442">
    <property type="entry name" value="GyrI-like"/>
</dbReference>
<dbReference type="RefSeq" id="WP_026390682.1">
    <property type="nucleotide sequence ID" value="NZ_LR215048.1"/>
</dbReference>
<dbReference type="PANTHER" id="PTHR40055:SF1">
    <property type="entry name" value="TRANSCRIPTIONAL REGULATOR YGIV-RELATED"/>
    <property type="match status" value="1"/>
</dbReference>
<dbReference type="OrthoDB" id="368428at2"/>
<keyword evidence="3" id="KW-1185">Reference proteome</keyword>
<evidence type="ECO:0000259" key="1">
    <source>
        <dbReference type="SMART" id="SM00871"/>
    </source>
</evidence>
<dbReference type="InterPro" id="IPR011256">
    <property type="entry name" value="Reg_factor_effector_dom_sf"/>
</dbReference>
<reference evidence="2 3" key="1">
    <citation type="submission" date="2019-01" db="EMBL/GenBank/DDBJ databases">
        <authorList>
            <consortium name="Pathogen Informatics"/>
        </authorList>
    </citation>
    <scope>NUCLEOTIDE SEQUENCE [LARGE SCALE GENOMIC DNA]</scope>
    <source>
        <strain evidence="2 3">NCTC10138</strain>
    </source>
</reference>
<proteinExistence type="predicted"/>
<dbReference type="InterPro" id="IPR050908">
    <property type="entry name" value="SmbC-like"/>
</dbReference>
<dbReference type="InterPro" id="IPR010499">
    <property type="entry name" value="AraC_E-bd"/>
</dbReference>
<organism evidence="2 3">
    <name type="scientific">Haploplasma axanthum</name>
    <name type="common">Acholeplasma axanthum</name>
    <dbReference type="NCBI Taxonomy" id="29552"/>
    <lineage>
        <taxon>Bacteria</taxon>
        <taxon>Bacillati</taxon>
        <taxon>Mycoplasmatota</taxon>
        <taxon>Mollicutes</taxon>
        <taxon>Acholeplasmatales</taxon>
        <taxon>Acholeplasmataceae</taxon>
        <taxon>Haploplasma</taxon>
    </lineage>
</organism>
<sequence>MEKPQITIKDVKEMRIIYIRFKGTYLEFRKNSRKLFEKLFDYAKKNNLIIPEVTKVLTIYNDNPFITDSRNLRTSVAMTITVGAVLEASDEITDTIISGKFGVGSFELKLNEYGDAWHHMYHEWLFKSKEKARDSVPFELYVTEPPKSLKGKSYTDIYIPIE</sequence>
<evidence type="ECO:0000313" key="2">
    <source>
        <dbReference type="EMBL" id="VEU80573.1"/>
    </source>
</evidence>
<dbReference type="AlphaFoldDB" id="A0A449BDN7"/>
<dbReference type="STRING" id="1278311.GCA_000428705_01209"/>
<accession>A0A449BDN7</accession>